<dbReference type="RefSeq" id="WP_308949148.1">
    <property type="nucleotide sequence ID" value="NZ_JARXHW010000009.1"/>
</dbReference>
<accession>A0ABU1AS79</accession>
<name>A0ABU1AS79_9BACT</name>
<dbReference type="InterPro" id="IPR011856">
    <property type="entry name" value="tRNA_endonuc-like_dom_sf"/>
</dbReference>
<gene>
    <name evidence="1" type="ORF">QEH52_05795</name>
</gene>
<dbReference type="EMBL" id="JARXHW010000009">
    <property type="protein sequence ID" value="MDQ8207010.1"/>
    <property type="molecule type" value="Genomic_DNA"/>
</dbReference>
<protein>
    <submittedName>
        <fullName evidence="1">PD-(D/E)XK nuclease family protein</fullName>
    </submittedName>
</protein>
<sequence length="390" mass="44177">MSTSTTHKALELLQLTQTICHYEAELERETGGNFNLMQILGVGHYEVKTHSPILAELLNPKGSHGQGAAFLDLFIDQLEITDFDTTTARVDQEYHIGPVTKTSGGRIDILLRDAKGGCIMIENKIYAEEQQNQILRYHNAFKEGHILFLTLDGSPPVSIAKTHPDKLQSIAYATHIIDWLEACRKEATTVPTVRESITQYIHLIKALTNQNTNSRMSQKITAAALQNPESLQAFFAVRNAESDVKRDILNTFREKLTLLAEKHKLHLSGPEDDFGAVYSSASFHSDNWPTPLCICFEFQGSNFSNLIFGLSDQGKLEQAVRNTFRESFNKTYGNSKQTGYWPAWNYWSRHRNWNADTFQAIQFGHFVDDLEHELIQMIDIINTVLKGQQS</sequence>
<dbReference type="Pfam" id="PF14281">
    <property type="entry name" value="PDDEXK_4"/>
    <property type="match status" value="1"/>
</dbReference>
<dbReference type="InterPro" id="IPR029470">
    <property type="entry name" value="PDDEXK_4"/>
</dbReference>
<evidence type="ECO:0000313" key="1">
    <source>
        <dbReference type="EMBL" id="MDQ8207010.1"/>
    </source>
</evidence>
<proteinExistence type="predicted"/>
<dbReference type="Proteomes" id="UP001225316">
    <property type="component" value="Unassembled WGS sequence"/>
</dbReference>
<dbReference type="Gene3D" id="3.40.1350.10">
    <property type="match status" value="1"/>
</dbReference>
<comment type="caution">
    <text evidence="1">The sequence shown here is derived from an EMBL/GenBank/DDBJ whole genome shotgun (WGS) entry which is preliminary data.</text>
</comment>
<keyword evidence="2" id="KW-1185">Reference proteome</keyword>
<evidence type="ECO:0000313" key="2">
    <source>
        <dbReference type="Proteomes" id="UP001225316"/>
    </source>
</evidence>
<reference evidence="1 2" key="1">
    <citation type="submission" date="2023-04" db="EMBL/GenBank/DDBJ databases">
        <title>A novel bacteria isolated from coastal sediment.</title>
        <authorList>
            <person name="Liu X.-J."/>
            <person name="Du Z.-J."/>
        </authorList>
    </citation>
    <scope>NUCLEOTIDE SEQUENCE [LARGE SCALE GENOMIC DNA]</scope>
    <source>
        <strain evidence="1 2">SDUM461003</strain>
    </source>
</reference>
<organism evidence="1 2">
    <name type="scientific">Thalassobacterium maritimum</name>
    <dbReference type="NCBI Taxonomy" id="3041265"/>
    <lineage>
        <taxon>Bacteria</taxon>
        <taxon>Pseudomonadati</taxon>
        <taxon>Verrucomicrobiota</taxon>
        <taxon>Opitutia</taxon>
        <taxon>Puniceicoccales</taxon>
        <taxon>Coraliomargaritaceae</taxon>
        <taxon>Thalassobacterium</taxon>
    </lineage>
</organism>